<evidence type="ECO:0000313" key="3">
    <source>
        <dbReference type="EMBL" id="KXS18763.1"/>
    </source>
</evidence>
<dbReference type="OrthoDB" id="73465at2759"/>
<evidence type="ECO:0000313" key="4">
    <source>
        <dbReference type="Proteomes" id="UP000070544"/>
    </source>
</evidence>
<organism evidence="3 4">
    <name type="scientific">Gonapodya prolifera (strain JEL478)</name>
    <name type="common">Monoblepharis prolifera</name>
    <dbReference type="NCBI Taxonomy" id="1344416"/>
    <lineage>
        <taxon>Eukaryota</taxon>
        <taxon>Fungi</taxon>
        <taxon>Fungi incertae sedis</taxon>
        <taxon>Chytridiomycota</taxon>
        <taxon>Chytridiomycota incertae sedis</taxon>
        <taxon>Monoblepharidomycetes</taxon>
        <taxon>Monoblepharidales</taxon>
        <taxon>Gonapodyaceae</taxon>
        <taxon>Gonapodya</taxon>
    </lineage>
</organism>
<feature type="signal peptide" evidence="2">
    <location>
        <begin position="1"/>
        <end position="27"/>
    </location>
</feature>
<feature type="region of interest" description="Disordered" evidence="1">
    <location>
        <begin position="454"/>
        <end position="481"/>
    </location>
</feature>
<reference evidence="3 4" key="1">
    <citation type="journal article" date="2015" name="Genome Biol. Evol.">
        <title>Phylogenomic analyses indicate that early fungi evolved digesting cell walls of algal ancestors of land plants.</title>
        <authorList>
            <person name="Chang Y."/>
            <person name="Wang S."/>
            <person name="Sekimoto S."/>
            <person name="Aerts A.L."/>
            <person name="Choi C."/>
            <person name="Clum A."/>
            <person name="LaButti K.M."/>
            <person name="Lindquist E.A."/>
            <person name="Yee Ngan C."/>
            <person name="Ohm R.A."/>
            <person name="Salamov A.A."/>
            <person name="Grigoriev I.V."/>
            <person name="Spatafora J.W."/>
            <person name="Berbee M.L."/>
        </authorList>
    </citation>
    <scope>NUCLEOTIDE SEQUENCE [LARGE SCALE GENOMIC DNA]</scope>
    <source>
        <strain evidence="3 4">JEL478</strain>
    </source>
</reference>
<keyword evidence="4" id="KW-1185">Reference proteome</keyword>
<name>A0A139AQI1_GONPJ</name>
<sequence length="481" mass="51681">MVSHHLRFLLWLLAAAASLFFWAGVDAQDADPAAASAPASVAPVTFHPTPLTTTYGTNRTCTVYSYHAYPLKPDEPPRFYPVCDELAGTHGPQSPFVNATDLIPGTASQPNFWTPEAAASLARRRRKRQATSMFQATLTCTVADLNLCAKVQTALDSAGARITKVIGVTTPILVSATFTSYCSTFGTCGGTTLGQALYKNGGSAGFGASTGPAPIAQATTYDIKAMFNADAAFWFQGDPAIASTQYDFEATATHELLHGMGFLSGWNEWFYVGQGYLTPAYYMYATGLWAYWAPPYLFDIFMVDKTGLPVTRYYTTLVTTYPGDPTLTLDDLTADFEDNGGAAYDAAYSVYQLGTALRRTVTSRPKANPFTNASSYLWTKPGIYKDGTALHHLEDAYNNTADFLMISYIPAGFTLDAQINLYSTQAWGVFGPQTLSILYSMGWPILQPQSSVTTSVSTGSTSTSTASTSTTSTSTAGTTTT</sequence>
<dbReference type="STRING" id="1344416.A0A139AQI1"/>
<evidence type="ECO:0000256" key="2">
    <source>
        <dbReference type="SAM" id="SignalP"/>
    </source>
</evidence>
<gene>
    <name evidence="3" type="ORF">M427DRAFT_199039</name>
</gene>
<dbReference type="Proteomes" id="UP000070544">
    <property type="component" value="Unassembled WGS sequence"/>
</dbReference>
<feature type="chain" id="PRO_5007296332" description="Peptidase metallopeptidase domain-containing protein" evidence="2">
    <location>
        <begin position="28"/>
        <end position="481"/>
    </location>
</feature>
<dbReference type="OMA" id="CKINKNR"/>
<protein>
    <recommendedName>
        <fullName evidence="5">Peptidase metallopeptidase domain-containing protein</fullName>
    </recommendedName>
</protein>
<proteinExistence type="predicted"/>
<accession>A0A139AQI1</accession>
<dbReference type="EMBL" id="KQ965741">
    <property type="protein sequence ID" value="KXS18763.1"/>
    <property type="molecule type" value="Genomic_DNA"/>
</dbReference>
<evidence type="ECO:0008006" key="5">
    <source>
        <dbReference type="Google" id="ProtNLM"/>
    </source>
</evidence>
<evidence type="ECO:0000256" key="1">
    <source>
        <dbReference type="SAM" id="MobiDB-lite"/>
    </source>
</evidence>
<keyword evidence="2" id="KW-0732">Signal</keyword>
<dbReference type="AlphaFoldDB" id="A0A139AQI1"/>